<dbReference type="HOGENOM" id="CLU_2959379_0_0_0"/>
<keyword evidence="2" id="KW-1185">Reference proteome</keyword>
<reference evidence="2" key="1">
    <citation type="journal article" date="2010" name="Stand. Genomic Sci.">
        <title>Complete genome sequence of 'Thermobaculum terrenum' type strain (YNP1).</title>
        <authorList>
            <person name="Kiss H."/>
            <person name="Cleland D."/>
            <person name="Lapidus A."/>
            <person name="Lucas S."/>
            <person name="Glavina Del Rio T."/>
            <person name="Nolan M."/>
            <person name="Tice H."/>
            <person name="Han C."/>
            <person name="Goodwin L."/>
            <person name="Pitluck S."/>
            <person name="Liolios K."/>
            <person name="Ivanova N."/>
            <person name="Mavromatis K."/>
            <person name="Ovchinnikova G."/>
            <person name="Pati A."/>
            <person name="Chen A."/>
            <person name="Palaniappan K."/>
            <person name="Land M."/>
            <person name="Hauser L."/>
            <person name="Chang Y."/>
            <person name="Jeffries C."/>
            <person name="Lu M."/>
            <person name="Brettin T."/>
            <person name="Detter J."/>
            <person name="Goker M."/>
            <person name="Tindall B."/>
            <person name="Beck B."/>
            <person name="McDermott T."/>
            <person name="Woyke T."/>
            <person name="Bristow J."/>
            <person name="Eisen J."/>
            <person name="Markowitz V."/>
            <person name="Hugenholtz P."/>
            <person name="Kyrpides N."/>
            <person name="Klenk H."/>
            <person name="Cheng J."/>
        </authorList>
    </citation>
    <scope>NUCLEOTIDE SEQUENCE [LARGE SCALE GENOMIC DNA]</scope>
    <source>
        <strain evidence="2">ATCC BAA-798 / YNP1</strain>
    </source>
</reference>
<dbReference type="Proteomes" id="UP000000323">
    <property type="component" value="Chromosome 1"/>
</dbReference>
<evidence type="ECO:0000313" key="1">
    <source>
        <dbReference type="EMBL" id="ACZ41265.1"/>
    </source>
</evidence>
<proteinExistence type="predicted"/>
<protein>
    <submittedName>
        <fullName evidence="1">Uncharacterized protein</fullName>
    </submittedName>
</protein>
<name>D1CEA9_THET1</name>
<accession>D1CEA9</accession>
<dbReference type="EMBL" id="CP001825">
    <property type="protein sequence ID" value="ACZ41265.1"/>
    <property type="molecule type" value="Genomic_DNA"/>
</dbReference>
<dbReference type="STRING" id="525904.Tter_0343"/>
<dbReference type="RefSeq" id="WP_012874300.1">
    <property type="nucleotide sequence ID" value="NC_013525.1"/>
</dbReference>
<dbReference type="KEGG" id="ttr:Tter_0343"/>
<organism evidence="1 2">
    <name type="scientific">Thermobaculum terrenum (strain ATCC BAA-798 / CCMEE 7001 / YNP1)</name>
    <dbReference type="NCBI Taxonomy" id="525904"/>
    <lineage>
        <taxon>Bacteria</taxon>
        <taxon>Bacillati</taxon>
        <taxon>Chloroflexota</taxon>
        <taxon>Chloroflexia</taxon>
        <taxon>Candidatus Thermobaculales</taxon>
        <taxon>Candidatus Thermobaculaceae</taxon>
        <taxon>Thermobaculum</taxon>
    </lineage>
</organism>
<gene>
    <name evidence="1" type="ordered locus">Tter_0343</name>
</gene>
<sequence length="59" mass="7051">MQVDDISNHDREDEEQLQKIREWYKQARSMGISKETFYREMIPIVGIESLDNALEGYDE</sequence>
<dbReference type="AlphaFoldDB" id="D1CEA9"/>
<evidence type="ECO:0000313" key="2">
    <source>
        <dbReference type="Proteomes" id="UP000000323"/>
    </source>
</evidence>